<protein>
    <submittedName>
        <fullName evidence="2">Uncharacterized protein</fullName>
    </submittedName>
</protein>
<keyword evidence="1" id="KW-0812">Transmembrane</keyword>
<organism evidence="2 3">
    <name type="scientific">Pyxicephalus adspersus</name>
    <name type="common">African bullfrog</name>
    <dbReference type="NCBI Taxonomy" id="30357"/>
    <lineage>
        <taxon>Eukaryota</taxon>
        <taxon>Metazoa</taxon>
        <taxon>Chordata</taxon>
        <taxon>Craniata</taxon>
        <taxon>Vertebrata</taxon>
        <taxon>Euteleostomi</taxon>
        <taxon>Amphibia</taxon>
        <taxon>Batrachia</taxon>
        <taxon>Anura</taxon>
        <taxon>Neobatrachia</taxon>
        <taxon>Ranoidea</taxon>
        <taxon>Pyxicephalidae</taxon>
        <taxon>Pyxicephalinae</taxon>
        <taxon>Pyxicephalus</taxon>
    </lineage>
</organism>
<keyword evidence="1" id="KW-1133">Transmembrane helix</keyword>
<accession>A0AAV3A1R0</accession>
<evidence type="ECO:0000313" key="2">
    <source>
        <dbReference type="EMBL" id="DBA20488.1"/>
    </source>
</evidence>
<feature type="transmembrane region" description="Helical" evidence="1">
    <location>
        <begin position="125"/>
        <end position="146"/>
    </location>
</feature>
<keyword evidence="3" id="KW-1185">Reference proteome</keyword>
<reference evidence="2" key="1">
    <citation type="thesis" date="2020" institute="ProQuest LLC" country="789 East Eisenhower Parkway, Ann Arbor, MI, USA">
        <title>Comparative Genomics and Chromosome Evolution.</title>
        <authorList>
            <person name="Mudd A.B."/>
        </authorList>
    </citation>
    <scope>NUCLEOTIDE SEQUENCE</scope>
    <source>
        <strain evidence="2">1538</strain>
        <tissue evidence="2">Blood</tissue>
    </source>
</reference>
<dbReference type="EMBL" id="DYDO01000007">
    <property type="protein sequence ID" value="DBA20488.1"/>
    <property type="molecule type" value="Genomic_DNA"/>
</dbReference>
<feature type="transmembrane region" description="Helical" evidence="1">
    <location>
        <begin position="6"/>
        <end position="22"/>
    </location>
</feature>
<sequence length="155" mass="17934">MNAPQHFVGIAIMHFSLTLYKVKMAKRQIWKKKRHYTCFFNKLPQLLQVCDQSLKLNTCFPRCPLWFLPPASMSCIDLQACGRNHCSSRGARRYSQHQKCSIPAATREHHCDVVFMCCQKYKFSFAFYSGLFAVFTVHLCGQGILICNKLKFSDP</sequence>
<dbReference type="Proteomes" id="UP001181693">
    <property type="component" value="Unassembled WGS sequence"/>
</dbReference>
<proteinExistence type="predicted"/>
<evidence type="ECO:0000256" key="1">
    <source>
        <dbReference type="SAM" id="Phobius"/>
    </source>
</evidence>
<comment type="caution">
    <text evidence="2">The sequence shown here is derived from an EMBL/GenBank/DDBJ whole genome shotgun (WGS) entry which is preliminary data.</text>
</comment>
<dbReference type="AlphaFoldDB" id="A0AAV3A1R0"/>
<gene>
    <name evidence="2" type="ORF">GDO54_017262</name>
</gene>
<name>A0AAV3A1R0_PYXAD</name>
<evidence type="ECO:0000313" key="3">
    <source>
        <dbReference type="Proteomes" id="UP001181693"/>
    </source>
</evidence>
<keyword evidence="1" id="KW-0472">Membrane</keyword>